<keyword evidence="3" id="KW-1185">Reference proteome</keyword>
<dbReference type="EMBL" id="CM007390">
    <property type="protein sequence ID" value="ONK56730.1"/>
    <property type="molecule type" value="Genomic_DNA"/>
</dbReference>
<proteinExistence type="predicted"/>
<dbReference type="Proteomes" id="UP000243459">
    <property type="component" value="Chromosome 10"/>
</dbReference>
<evidence type="ECO:0000313" key="2">
    <source>
        <dbReference type="EMBL" id="ONK56730.1"/>
    </source>
</evidence>
<reference evidence="3" key="1">
    <citation type="journal article" date="2017" name="Nat. Commun.">
        <title>The asparagus genome sheds light on the origin and evolution of a young Y chromosome.</title>
        <authorList>
            <person name="Harkess A."/>
            <person name="Zhou J."/>
            <person name="Xu C."/>
            <person name="Bowers J.E."/>
            <person name="Van der Hulst R."/>
            <person name="Ayyampalayam S."/>
            <person name="Mercati F."/>
            <person name="Riccardi P."/>
            <person name="McKain M.R."/>
            <person name="Kakrana A."/>
            <person name="Tang H."/>
            <person name="Ray J."/>
            <person name="Groenendijk J."/>
            <person name="Arikit S."/>
            <person name="Mathioni S.M."/>
            <person name="Nakano M."/>
            <person name="Shan H."/>
            <person name="Telgmann-Rauber A."/>
            <person name="Kanno A."/>
            <person name="Yue Z."/>
            <person name="Chen H."/>
            <person name="Li W."/>
            <person name="Chen Y."/>
            <person name="Xu X."/>
            <person name="Zhang Y."/>
            <person name="Luo S."/>
            <person name="Chen H."/>
            <person name="Gao J."/>
            <person name="Mao Z."/>
            <person name="Pires J.C."/>
            <person name="Luo M."/>
            <person name="Kudrna D."/>
            <person name="Wing R.A."/>
            <person name="Meyers B.C."/>
            <person name="Yi K."/>
            <person name="Kong H."/>
            <person name="Lavrijsen P."/>
            <person name="Sunseri F."/>
            <person name="Falavigna A."/>
            <person name="Ye Y."/>
            <person name="Leebens-Mack J.H."/>
            <person name="Chen G."/>
        </authorList>
    </citation>
    <scope>NUCLEOTIDE SEQUENCE [LARGE SCALE GENOMIC DNA]</scope>
    <source>
        <strain evidence="3">cv. DH0086</strain>
    </source>
</reference>
<sequence length="138" mass="15364">MASNSSSSFISAINNKGKEKLVNFKFDSHDDEQEVIGITSEDETEEEETDDDGGGGCRFSFGELMEEVRPPIGLPKKSFGNLKEALKAKFPEELQKVESPAAKKLRAKRVAKMRLKRINMLCQKKEEAAVNLALNDTK</sequence>
<organism evidence="2 3">
    <name type="scientific">Asparagus officinalis</name>
    <name type="common">Garden asparagus</name>
    <dbReference type="NCBI Taxonomy" id="4686"/>
    <lineage>
        <taxon>Eukaryota</taxon>
        <taxon>Viridiplantae</taxon>
        <taxon>Streptophyta</taxon>
        <taxon>Embryophyta</taxon>
        <taxon>Tracheophyta</taxon>
        <taxon>Spermatophyta</taxon>
        <taxon>Magnoliopsida</taxon>
        <taxon>Liliopsida</taxon>
        <taxon>Asparagales</taxon>
        <taxon>Asparagaceae</taxon>
        <taxon>Asparagoideae</taxon>
        <taxon>Asparagus</taxon>
    </lineage>
</organism>
<protein>
    <submittedName>
        <fullName evidence="2">Uncharacterized protein</fullName>
    </submittedName>
</protein>
<feature type="compositionally biased region" description="Acidic residues" evidence="1">
    <location>
        <begin position="33"/>
        <end position="53"/>
    </location>
</feature>
<gene>
    <name evidence="2" type="ORF">A4U43_C10F12160</name>
</gene>
<dbReference type="Gramene" id="ONK56730">
    <property type="protein sequence ID" value="ONK56730"/>
    <property type="gene ID" value="A4U43_C10F12160"/>
</dbReference>
<feature type="region of interest" description="Disordered" evidence="1">
    <location>
        <begin position="33"/>
        <end position="56"/>
    </location>
</feature>
<accession>A0A5P1E2G8</accession>
<dbReference type="AlphaFoldDB" id="A0A5P1E2G8"/>
<evidence type="ECO:0000256" key="1">
    <source>
        <dbReference type="SAM" id="MobiDB-lite"/>
    </source>
</evidence>
<name>A0A5P1E2G8_ASPOF</name>
<evidence type="ECO:0000313" key="3">
    <source>
        <dbReference type="Proteomes" id="UP000243459"/>
    </source>
</evidence>